<reference evidence="3 4" key="1">
    <citation type="submission" date="2016-11" db="EMBL/GenBank/DDBJ databases">
        <title>Draft Genome Sequences of Nine Cyanobacterial Strains from Diverse Habitats.</title>
        <authorList>
            <person name="Zhu T."/>
            <person name="Hou S."/>
            <person name="Lu X."/>
            <person name="Hess W.R."/>
        </authorList>
    </citation>
    <scope>NUCLEOTIDE SEQUENCE [LARGE SCALE GENOMIC DNA]</scope>
    <source>
        <strain evidence="3 4">NIES-593</strain>
    </source>
</reference>
<proteinExistence type="predicted"/>
<comment type="caution">
    <text evidence="3">The sequence shown here is derived from an EMBL/GenBank/DDBJ whole genome shotgun (WGS) entry which is preliminary data.</text>
</comment>
<evidence type="ECO:0000256" key="1">
    <source>
        <dbReference type="SAM" id="Phobius"/>
    </source>
</evidence>
<sequence>MFENLLPPLNDHNLPYADTIHPIVVHFVIAMVLFAFLCDVLGYFTRNEKLYEVSWWNMFFATISIFIAIIFGQIEAGLALAYDAVEPVLNLHTLIGWSLSGILAAITGWRYVIRLRDRKTIPVAYLGTGFFLTCLVLFQVYLGDELVWVYGLHTVPVVEAVKEGIL</sequence>
<gene>
    <name evidence="3" type="ORF">NIES593_09925</name>
</gene>
<keyword evidence="1" id="KW-0812">Transmembrane</keyword>
<accession>A0A1U7HIW6</accession>
<feature type="transmembrane region" description="Helical" evidence="1">
    <location>
        <begin position="94"/>
        <end position="112"/>
    </location>
</feature>
<feature type="transmembrane region" description="Helical" evidence="1">
    <location>
        <begin position="124"/>
        <end position="142"/>
    </location>
</feature>
<dbReference type="RefSeq" id="WP_073599430.1">
    <property type="nucleotide sequence ID" value="NZ_MRCB01000009.1"/>
</dbReference>
<dbReference type="AlphaFoldDB" id="A0A1U7HIW6"/>
<evidence type="ECO:0000259" key="2">
    <source>
        <dbReference type="Pfam" id="PF09990"/>
    </source>
</evidence>
<organism evidence="3 4">
    <name type="scientific">Hydrococcus rivularis NIES-593</name>
    <dbReference type="NCBI Taxonomy" id="1921803"/>
    <lineage>
        <taxon>Bacteria</taxon>
        <taxon>Bacillati</taxon>
        <taxon>Cyanobacteriota</taxon>
        <taxon>Cyanophyceae</taxon>
        <taxon>Pleurocapsales</taxon>
        <taxon>Hydrococcaceae</taxon>
        <taxon>Hydrococcus</taxon>
    </lineage>
</organism>
<evidence type="ECO:0000313" key="3">
    <source>
        <dbReference type="EMBL" id="OKH23532.1"/>
    </source>
</evidence>
<name>A0A1U7HIW6_9CYAN</name>
<feature type="transmembrane region" description="Helical" evidence="1">
    <location>
        <begin position="55"/>
        <end position="74"/>
    </location>
</feature>
<dbReference type="STRING" id="1921803.NIES593_09925"/>
<keyword evidence="4" id="KW-1185">Reference proteome</keyword>
<dbReference type="OrthoDB" id="511427at2"/>
<protein>
    <recommendedName>
        <fullName evidence="2">DUF2231 domain-containing protein</fullName>
    </recommendedName>
</protein>
<feature type="domain" description="DUF2231" evidence="2">
    <location>
        <begin position="18"/>
        <end position="155"/>
    </location>
</feature>
<dbReference type="Pfam" id="PF09990">
    <property type="entry name" value="DUF2231"/>
    <property type="match status" value="1"/>
</dbReference>
<dbReference type="InterPro" id="IPR019251">
    <property type="entry name" value="DUF2231_TM"/>
</dbReference>
<dbReference type="EMBL" id="MRCB01000009">
    <property type="protein sequence ID" value="OKH23532.1"/>
    <property type="molecule type" value="Genomic_DNA"/>
</dbReference>
<evidence type="ECO:0000313" key="4">
    <source>
        <dbReference type="Proteomes" id="UP000186868"/>
    </source>
</evidence>
<keyword evidence="1" id="KW-1133">Transmembrane helix</keyword>
<keyword evidence="1" id="KW-0472">Membrane</keyword>
<feature type="transmembrane region" description="Helical" evidence="1">
    <location>
        <begin position="20"/>
        <end position="43"/>
    </location>
</feature>
<dbReference type="Proteomes" id="UP000186868">
    <property type="component" value="Unassembled WGS sequence"/>
</dbReference>